<reference evidence="2 3" key="1">
    <citation type="submission" date="2015-10" db="EMBL/GenBank/DDBJ databases">
        <authorList>
            <person name="Gilbert D.G."/>
        </authorList>
    </citation>
    <scope>NUCLEOTIDE SEQUENCE [LARGE SCALE GENOMIC DNA]</scope>
    <source>
        <strain evidence="2 3">NRRL B-16712</strain>
    </source>
</reference>
<dbReference type="SMART" id="SM00052">
    <property type="entry name" value="EAL"/>
    <property type="match status" value="1"/>
</dbReference>
<keyword evidence="3" id="KW-1185">Reference proteome</keyword>
<dbReference type="CDD" id="cd01948">
    <property type="entry name" value="EAL"/>
    <property type="match status" value="1"/>
</dbReference>
<dbReference type="Pfam" id="PF00563">
    <property type="entry name" value="EAL"/>
    <property type="match status" value="1"/>
</dbReference>
<dbReference type="GO" id="GO:0071111">
    <property type="term" value="F:cyclic-guanylate-specific phosphodiesterase activity"/>
    <property type="evidence" value="ECO:0007669"/>
    <property type="project" value="InterPro"/>
</dbReference>
<name>A0A101JJQ6_9ACTN</name>
<evidence type="ECO:0000313" key="3">
    <source>
        <dbReference type="Proteomes" id="UP000053244"/>
    </source>
</evidence>
<gene>
    <name evidence="2" type="ORF">ADL15_34590</name>
</gene>
<comment type="caution">
    <text evidence="2">The sequence shown here is derived from an EMBL/GenBank/DDBJ whole genome shotgun (WGS) entry which is preliminary data.</text>
</comment>
<evidence type="ECO:0000313" key="2">
    <source>
        <dbReference type="EMBL" id="KUL27681.1"/>
    </source>
</evidence>
<dbReference type="PROSITE" id="PS50883">
    <property type="entry name" value="EAL"/>
    <property type="match status" value="1"/>
</dbReference>
<dbReference type="Proteomes" id="UP000053244">
    <property type="component" value="Unassembled WGS sequence"/>
</dbReference>
<protein>
    <submittedName>
        <fullName evidence="2">Signaling protein</fullName>
    </submittedName>
</protein>
<dbReference type="EMBL" id="LLZH01000296">
    <property type="protein sequence ID" value="KUL27681.1"/>
    <property type="molecule type" value="Genomic_DNA"/>
</dbReference>
<dbReference type="PANTHER" id="PTHR33121:SF76">
    <property type="entry name" value="SIGNALING PROTEIN"/>
    <property type="match status" value="1"/>
</dbReference>
<dbReference type="AlphaFoldDB" id="A0A101JJQ6"/>
<dbReference type="OrthoDB" id="23692at2"/>
<dbReference type="InterPro" id="IPR001633">
    <property type="entry name" value="EAL_dom"/>
</dbReference>
<feature type="domain" description="EAL" evidence="1">
    <location>
        <begin position="4"/>
        <end position="246"/>
    </location>
</feature>
<organism evidence="2 3">
    <name type="scientific">Actinoplanes awajinensis subsp. mycoplanecinus</name>
    <dbReference type="NCBI Taxonomy" id="135947"/>
    <lineage>
        <taxon>Bacteria</taxon>
        <taxon>Bacillati</taxon>
        <taxon>Actinomycetota</taxon>
        <taxon>Actinomycetes</taxon>
        <taxon>Micromonosporales</taxon>
        <taxon>Micromonosporaceae</taxon>
        <taxon>Actinoplanes</taxon>
    </lineage>
</organism>
<sequence>MTRTGQVTLDILHGVLRSRAIQPTFQPVLRLADETVVAYEALARFHKDDFSSPDHAFTAAAEAGLGIELEFLAMQRALASLDGVPAGTYLSTNLSVEALLDAQVQQTLLANAHRMIAVELTEHTQVHDYPQLVAVTERLREAGILIAVDDAGAGFASLSHILQLRPDIIKLDITLTSGIDRDPVRMALARCLVGFASDIGAMLIAEGIETAAEHDKLLELGLQLGQGYLLGRPAPLPKAALHLSRG</sequence>
<proteinExistence type="predicted"/>
<dbReference type="InterPro" id="IPR050706">
    <property type="entry name" value="Cyclic-di-GMP_PDE-like"/>
</dbReference>
<dbReference type="PANTHER" id="PTHR33121">
    <property type="entry name" value="CYCLIC DI-GMP PHOSPHODIESTERASE PDEF"/>
    <property type="match status" value="1"/>
</dbReference>
<accession>A0A101JJQ6</accession>
<dbReference type="Gene3D" id="3.20.20.450">
    <property type="entry name" value="EAL domain"/>
    <property type="match status" value="1"/>
</dbReference>
<dbReference type="SUPFAM" id="SSF141868">
    <property type="entry name" value="EAL domain-like"/>
    <property type="match status" value="1"/>
</dbReference>
<dbReference type="InterPro" id="IPR035919">
    <property type="entry name" value="EAL_sf"/>
</dbReference>
<evidence type="ECO:0000259" key="1">
    <source>
        <dbReference type="PROSITE" id="PS50883"/>
    </source>
</evidence>